<name>A0A395R2I8_9PSED</name>
<keyword evidence="2" id="KW-1185">Reference proteome</keyword>
<dbReference type="OrthoDB" id="9807600at2"/>
<dbReference type="Gene3D" id="3.10.450.50">
    <property type="match status" value="1"/>
</dbReference>
<reference evidence="1 2" key="1">
    <citation type="journal article" date="2018" name="Syst. Appl. Microbiol.">
        <title>Pseudomonas gallaeciensis sp. nov., isolated from crude-oil-contaminated intertidal sand samples after the Prestige oil spill.</title>
        <authorList>
            <person name="Mulet M."/>
            <person name="Sanchez D."/>
            <person name="Rodriguez A.C."/>
            <person name="Nogales B."/>
            <person name="Bosch R."/>
            <person name="Busquets A."/>
            <person name="Gomila M."/>
            <person name="Lalucat J."/>
            <person name="Garcia-Valdes E."/>
        </authorList>
    </citation>
    <scope>NUCLEOTIDE SEQUENCE [LARGE SCALE GENOMIC DNA]</scope>
    <source>
        <strain evidence="1 2">V113</strain>
    </source>
</reference>
<dbReference type="Proteomes" id="UP000265411">
    <property type="component" value="Unassembled WGS sequence"/>
</dbReference>
<evidence type="ECO:0008006" key="3">
    <source>
        <dbReference type="Google" id="ProtNLM"/>
    </source>
</evidence>
<dbReference type="EMBL" id="LMAZ01000003">
    <property type="protein sequence ID" value="RGP54313.1"/>
    <property type="molecule type" value="Genomic_DNA"/>
</dbReference>
<organism evidence="1 2">
    <name type="scientific">Pseudomonas abyssi</name>
    <dbReference type="NCBI Taxonomy" id="170540"/>
    <lineage>
        <taxon>Bacteria</taxon>
        <taxon>Pseudomonadati</taxon>
        <taxon>Pseudomonadota</taxon>
        <taxon>Gammaproteobacteria</taxon>
        <taxon>Pseudomonadales</taxon>
        <taxon>Pseudomonadaceae</taxon>
        <taxon>Pseudomonas</taxon>
    </lineage>
</organism>
<comment type="caution">
    <text evidence="1">The sequence shown here is derived from an EMBL/GenBank/DDBJ whole genome shotgun (WGS) entry which is preliminary data.</text>
</comment>
<sequence>MTSNTFTDQMVVDSVQRWCDNVVRIGQIHSEGGDVTAAATQILTDTYDYDKGKVLFKPTLTFGPQTYRPTKEGALSYFIGGNPDFPDDTGFKLKPWMKLWFNKLDYLLHGDLAIVQCNVHLIGEDDSHIFVNKSFVFKMCDDGRVRIVLHQSSLPFQPQPQPQQ</sequence>
<dbReference type="AlphaFoldDB" id="A0A395R2I8"/>
<proteinExistence type="predicted"/>
<evidence type="ECO:0000313" key="2">
    <source>
        <dbReference type="Proteomes" id="UP000265411"/>
    </source>
</evidence>
<protein>
    <recommendedName>
        <fullName evidence="3">SnoaL-like domain-containing protein</fullName>
    </recommendedName>
</protein>
<accession>A0A395R2I8</accession>
<evidence type="ECO:0000313" key="1">
    <source>
        <dbReference type="EMBL" id="RGP54313.1"/>
    </source>
</evidence>
<dbReference type="InterPro" id="IPR016878">
    <property type="entry name" value="MICAH-like"/>
</dbReference>
<dbReference type="RefSeq" id="WP_118130622.1">
    <property type="nucleotide sequence ID" value="NZ_LMAZ01000003.1"/>
</dbReference>
<dbReference type="PIRSF" id="PIRSF028288">
    <property type="entry name" value="UCP028288"/>
    <property type="match status" value="1"/>
</dbReference>
<gene>
    <name evidence="1" type="ORF">ASB58_10505</name>
</gene>